<dbReference type="RefSeq" id="WP_200771900.1">
    <property type="nucleotide sequence ID" value="NZ_CP072329.1"/>
</dbReference>
<keyword evidence="4" id="KW-1185">Reference proteome</keyword>
<evidence type="ECO:0000313" key="4">
    <source>
        <dbReference type="Proteomes" id="UP000676511"/>
    </source>
</evidence>
<organism evidence="2 5">
    <name type="scientific">Streptococcus lactarius</name>
    <dbReference type="NCBI Taxonomy" id="684066"/>
    <lineage>
        <taxon>Bacteria</taxon>
        <taxon>Bacillati</taxon>
        <taxon>Bacillota</taxon>
        <taxon>Bacilli</taxon>
        <taxon>Lactobacillales</taxon>
        <taxon>Streptococcaceae</taxon>
        <taxon>Streptococcus</taxon>
    </lineage>
</organism>
<dbReference type="EMBL" id="CP072329">
    <property type="protein sequence ID" value="QUB39793.1"/>
    <property type="molecule type" value="Genomic_DNA"/>
</dbReference>
<evidence type="ECO:0000313" key="2">
    <source>
        <dbReference type="EMBL" id="MBK4778727.1"/>
    </source>
</evidence>
<protein>
    <recommendedName>
        <fullName evidence="1">DUF7678 domain-containing protein</fullName>
    </recommendedName>
</protein>
<dbReference type="Pfam" id="PF24726">
    <property type="entry name" value="DUF7678"/>
    <property type="match status" value="1"/>
</dbReference>
<dbReference type="Proteomes" id="UP001138780">
    <property type="component" value="Unassembled WGS sequence"/>
</dbReference>
<sequence length="75" mass="8831">MWQEEIFTSRNRKVVYLAKVSTEPFEDGIDNGRIFKLGVDVDGEEVISYDRGWEMYPEDESLEEILDQILDRFPA</sequence>
<evidence type="ECO:0000259" key="1">
    <source>
        <dbReference type="Pfam" id="PF24726"/>
    </source>
</evidence>
<accession>A0A9X1BBS2</accession>
<dbReference type="Proteomes" id="UP000676511">
    <property type="component" value="Chromosome"/>
</dbReference>
<proteinExistence type="predicted"/>
<name>A0A9X1BBS2_9STRE</name>
<evidence type="ECO:0000313" key="3">
    <source>
        <dbReference type="EMBL" id="QUB39793.1"/>
    </source>
</evidence>
<reference evidence="2" key="1">
    <citation type="submission" date="2016-12" db="EMBL/GenBank/DDBJ databases">
        <title>Draft genome of Streptococcus lactarius CCUG 66490T type strain.</title>
        <authorList>
            <person name="Salva-Serra F."/>
            <person name="Engstrom-Jakobsson H."/>
            <person name="Thorell K."/>
            <person name="Gomila M."/>
            <person name="Gonzales-Siles L."/>
            <person name="Busquets A."/>
            <person name="Jaen-Luchoro D."/>
            <person name="Karlsson R."/>
            <person name="Kristiansson E."/>
            <person name="Moore E."/>
        </authorList>
    </citation>
    <scope>NUCLEOTIDE SEQUENCE</scope>
    <source>
        <strain evidence="2">CCUG 66490</strain>
    </source>
</reference>
<dbReference type="AlphaFoldDB" id="A0A9X1BBS2"/>
<gene>
    <name evidence="2" type="ORF">BTU61_00680</name>
    <name evidence="3" type="ORF">J4854_04940</name>
</gene>
<evidence type="ECO:0000313" key="5">
    <source>
        <dbReference type="Proteomes" id="UP001138780"/>
    </source>
</evidence>
<reference evidence="3 4" key="2">
    <citation type="submission" date="2021-03" db="EMBL/GenBank/DDBJ databases">
        <title>Human Oral Microbial Genomes.</title>
        <authorList>
            <person name="Johnston C.D."/>
            <person name="Chen T."/>
            <person name="Dewhirst F.E."/>
        </authorList>
    </citation>
    <scope>NUCLEOTIDE SEQUENCE [LARGE SCALE GENOMIC DNA]</scope>
    <source>
        <strain evidence="3 4">CCUG 66490</strain>
    </source>
</reference>
<dbReference type="InterPro" id="IPR056095">
    <property type="entry name" value="DUF7678"/>
</dbReference>
<dbReference type="EMBL" id="MRXX01000001">
    <property type="protein sequence ID" value="MBK4778727.1"/>
    <property type="molecule type" value="Genomic_DNA"/>
</dbReference>
<feature type="domain" description="DUF7678" evidence="1">
    <location>
        <begin position="1"/>
        <end position="73"/>
    </location>
</feature>